<dbReference type="SFLD" id="SFLDG01129">
    <property type="entry name" value="C1.5:_HAD__Beta-PGM__Phosphata"/>
    <property type="match status" value="1"/>
</dbReference>
<dbReference type="InterPro" id="IPR006439">
    <property type="entry name" value="HAD-SF_hydro_IA"/>
</dbReference>
<reference evidence="5 6" key="2">
    <citation type="submission" date="2019-04" db="EMBL/GenBank/DDBJ databases">
        <title>Genome sequencing of Clostridium botulinum Groups I-IV and Clostridium butyricum.</title>
        <authorList>
            <person name="Brunt J."/>
            <person name="Van Vliet A.H.M."/>
            <person name="Stringer S.C."/>
            <person name="Carter A.T."/>
            <person name="Peck M.W."/>
        </authorList>
    </citation>
    <scope>NUCLEOTIDE SEQUENCE [LARGE SCALE GENOMIC DNA]</scope>
    <source>
        <strain evidence="2 6">1605</strain>
        <strain evidence="3 5">CB-K-33E</strain>
    </source>
</reference>
<proteinExistence type="predicted"/>
<dbReference type="PANTHER" id="PTHR18901">
    <property type="entry name" value="2-DEOXYGLUCOSE-6-PHOSPHATE PHOSPHATASE 2"/>
    <property type="match status" value="1"/>
</dbReference>
<evidence type="ECO:0000313" key="6">
    <source>
        <dbReference type="Proteomes" id="UP000476820"/>
    </source>
</evidence>
<dbReference type="Proteomes" id="UP000472355">
    <property type="component" value="Unassembled WGS sequence"/>
</dbReference>
<dbReference type="RefSeq" id="WP_012449982.1">
    <property type="nucleotide sequence ID" value="NZ_CP010520.1"/>
</dbReference>
<dbReference type="EMBL" id="SWOV01000083">
    <property type="protein sequence ID" value="NFF89562.1"/>
    <property type="molecule type" value="Genomic_DNA"/>
</dbReference>
<sequence length="214" mass="24360">MLNNIKAAIFDLDGTLVDSMMIWQQIDIDYLKEKGHELPNDLKNDIIHLSFKQTAAYFKNRFNIDDSIETILKHWHDMAFEYYSTKVKLKDGVIEFLDKLKSNNIKIGLATSNSNELLEVCLKANNIYDYFDSITTTGETEKGKDSPDVYLLAAKRLDTPPDKCIVFEDILPAINSAKVAGMKVIAVRDEFSIDSKEAIINASDKYITSFFELI</sequence>
<dbReference type="InterPro" id="IPR023214">
    <property type="entry name" value="HAD_sf"/>
</dbReference>
<dbReference type="SUPFAM" id="SSF56784">
    <property type="entry name" value="HAD-like"/>
    <property type="match status" value="1"/>
</dbReference>
<dbReference type="AlphaFoldDB" id="A0A0C2SFY8"/>
<evidence type="ECO:0000313" key="3">
    <source>
        <dbReference type="EMBL" id="NFN34889.1"/>
    </source>
</evidence>
<dbReference type="InterPro" id="IPR036412">
    <property type="entry name" value="HAD-like_sf"/>
</dbReference>
<dbReference type="Pfam" id="PF13419">
    <property type="entry name" value="HAD_2"/>
    <property type="match status" value="1"/>
</dbReference>
<evidence type="ECO:0000313" key="2">
    <source>
        <dbReference type="EMBL" id="NFF89562.1"/>
    </source>
</evidence>
<dbReference type="Gene3D" id="1.10.150.240">
    <property type="entry name" value="Putative phosphatase, domain 2"/>
    <property type="match status" value="1"/>
</dbReference>
<dbReference type="SFLD" id="SFLDS00003">
    <property type="entry name" value="Haloacid_Dehalogenase"/>
    <property type="match status" value="1"/>
</dbReference>
<evidence type="ECO:0000313" key="4">
    <source>
        <dbReference type="Proteomes" id="UP000472355"/>
    </source>
</evidence>
<name>A0A0C2SFY8_CLOBO</name>
<dbReference type="NCBIfam" id="TIGR01509">
    <property type="entry name" value="HAD-SF-IA-v3"/>
    <property type="match status" value="1"/>
</dbReference>
<reference evidence="1 4" key="1">
    <citation type="submission" date="2019-02" db="EMBL/GenBank/DDBJ databases">
        <title>Genome sequencing of Clostridium botulinum clinical isolates.</title>
        <authorList>
            <person name="Brunt J."/>
            <person name="Van Vliet A.H.M."/>
            <person name="Stringer S.C."/>
            <person name="Grant K.A."/>
            <person name="Carter A.C."/>
            <person name="Peck M.W."/>
        </authorList>
    </citation>
    <scope>NUCLEOTIDE SEQUENCE [LARGE SCALE GENOMIC DNA]</scope>
    <source>
        <strain evidence="1 4">H113700579</strain>
    </source>
</reference>
<dbReference type="GO" id="GO:0016791">
    <property type="term" value="F:phosphatase activity"/>
    <property type="evidence" value="ECO:0007669"/>
    <property type="project" value="TreeGrafter"/>
</dbReference>
<protein>
    <submittedName>
        <fullName evidence="2">HAD family phosphatase</fullName>
    </submittedName>
</protein>
<comment type="caution">
    <text evidence="2">The sequence shown here is derived from an EMBL/GenBank/DDBJ whole genome shotgun (WGS) entry which is preliminary data.</text>
</comment>
<dbReference type="Proteomes" id="UP000476820">
    <property type="component" value="Unassembled WGS sequence"/>
</dbReference>
<dbReference type="PANTHER" id="PTHR18901:SF38">
    <property type="entry name" value="PSEUDOURIDINE-5'-PHOSPHATASE"/>
    <property type="match status" value="1"/>
</dbReference>
<dbReference type="InterPro" id="IPR023198">
    <property type="entry name" value="PGP-like_dom2"/>
</dbReference>
<evidence type="ECO:0000313" key="1">
    <source>
        <dbReference type="EMBL" id="NFA42004.1"/>
    </source>
</evidence>
<organism evidence="2 6">
    <name type="scientific">Clostridium botulinum</name>
    <dbReference type="NCBI Taxonomy" id="1491"/>
    <lineage>
        <taxon>Bacteria</taxon>
        <taxon>Bacillati</taxon>
        <taxon>Bacillota</taxon>
        <taxon>Clostridia</taxon>
        <taxon>Eubacteriales</taxon>
        <taxon>Clostridiaceae</taxon>
        <taxon>Clostridium</taxon>
    </lineage>
</organism>
<dbReference type="Gene3D" id="3.40.50.1000">
    <property type="entry name" value="HAD superfamily/HAD-like"/>
    <property type="match status" value="1"/>
</dbReference>
<dbReference type="CDD" id="cd07505">
    <property type="entry name" value="HAD_BPGM-like"/>
    <property type="match status" value="1"/>
</dbReference>
<dbReference type="OrthoDB" id="9797743at2"/>
<accession>A0A0C2SFY8</accession>
<dbReference type="Proteomes" id="UP000473681">
    <property type="component" value="Unassembled WGS sequence"/>
</dbReference>
<dbReference type="PRINTS" id="PR00413">
    <property type="entry name" value="HADHALOGNASE"/>
</dbReference>
<gene>
    <name evidence="1" type="ORF">EXM65_05270</name>
    <name evidence="2" type="ORF">FC774_17195</name>
    <name evidence="3" type="ORF">FDB51_06995</name>
</gene>
<dbReference type="NCBIfam" id="TIGR01549">
    <property type="entry name" value="HAD-SF-IA-v1"/>
    <property type="match status" value="1"/>
</dbReference>
<dbReference type="InterPro" id="IPR041492">
    <property type="entry name" value="HAD_2"/>
</dbReference>
<evidence type="ECO:0000313" key="5">
    <source>
        <dbReference type="Proteomes" id="UP000473681"/>
    </source>
</evidence>
<dbReference type="EMBL" id="SWVK01000007">
    <property type="protein sequence ID" value="NFN34889.1"/>
    <property type="molecule type" value="Genomic_DNA"/>
</dbReference>
<dbReference type="EMBL" id="SGKU01000010">
    <property type="protein sequence ID" value="NFA42004.1"/>
    <property type="molecule type" value="Genomic_DNA"/>
</dbReference>